<evidence type="ECO:0000256" key="3">
    <source>
        <dbReference type="ARBA" id="ARBA00012513"/>
    </source>
</evidence>
<dbReference type="SUPFAM" id="SSF56112">
    <property type="entry name" value="Protein kinase-like (PK-like)"/>
    <property type="match status" value="1"/>
</dbReference>
<evidence type="ECO:0000259" key="15">
    <source>
        <dbReference type="PROSITE" id="PS50011"/>
    </source>
</evidence>
<feature type="domain" description="Protein kinase" evidence="15">
    <location>
        <begin position="4"/>
        <end position="258"/>
    </location>
</feature>
<feature type="region of interest" description="Disordered" evidence="14">
    <location>
        <begin position="687"/>
        <end position="882"/>
    </location>
</feature>
<evidence type="ECO:0000256" key="10">
    <source>
        <dbReference type="ARBA" id="ARBA00022842"/>
    </source>
</evidence>
<keyword evidence="17" id="KW-1185">Reference proteome</keyword>
<evidence type="ECO:0000256" key="2">
    <source>
        <dbReference type="ARBA" id="ARBA00010886"/>
    </source>
</evidence>
<feature type="compositionally biased region" description="Polar residues" evidence="14">
    <location>
        <begin position="1023"/>
        <end position="1033"/>
    </location>
</feature>
<dbReference type="Gene3D" id="3.30.200.20">
    <property type="entry name" value="Phosphorylase Kinase, domain 1"/>
    <property type="match status" value="1"/>
</dbReference>
<dbReference type="PANTHER" id="PTHR44899:SF3">
    <property type="entry name" value="SERINE_THREONINE-PROTEIN KINASE NEK1"/>
    <property type="match status" value="1"/>
</dbReference>
<comment type="catalytic activity">
    <reaction evidence="11">
        <text>L-threonyl-[protein] + ATP = O-phospho-L-threonyl-[protein] + ADP + H(+)</text>
        <dbReference type="Rhea" id="RHEA:46608"/>
        <dbReference type="Rhea" id="RHEA-COMP:11060"/>
        <dbReference type="Rhea" id="RHEA-COMP:11605"/>
        <dbReference type="ChEBI" id="CHEBI:15378"/>
        <dbReference type="ChEBI" id="CHEBI:30013"/>
        <dbReference type="ChEBI" id="CHEBI:30616"/>
        <dbReference type="ChEBI" id="CHEBI:61977"/>
        <dbReference type="ChEBI" id="CHEBI:456216"/>
        <dbReference type="EC" id="2.7.11.1"/>
    </reaction>
</comment>
<evidence type="ECO:0000256" key="12">
    <source>
        <dbReference type="ARBA" id="ARBA00048679"/>
    </source>
</evidence>
<feature type="compositionally biased region" description="Basic and acidic residues" evidence="14">
    <location>
        <begin position="648"/>
        <end position="662"/>
    </location>
</feature>
<dbReference type="InterPro" id="IPR017441">
    <property type="entry name" value="Protein_kinase_ATP_BS"/>
</dbReference>
<keyword evidence="8" id="KW-0418">Kinase</keyword>
<keyword evidence="4" id="KW-0723">Serine/threonine-protein kinase</keyword>
<feature type="compositionally biased region" description="Acidic residues" evidence="14">
    <location>
        <begin position="1394"/>
        <end position="1416"/>
    </location>
</feature>
<feature type="compositionally biased region" description="Polar residues" evidence="14">
    <location>
        <begin position="980"/>
        <end position="989"/>
    </location>
</feature>
<evidence type="ECO:0000256" key="4">
    <source>
        <dbReference type="ARBA" id="ARBA00022527"/>
    </source>
</evidence>
<feature type="compositionally biased region" description="Pro residues" evidence="14">
    <location>
        <begin position="290"/>
        <end position="308"/>
    </location>
</feature>
<comment type="catalytic activity">
    <reaction evidence="12">
        <text>L-seryl-[protein] + ATP = O-phospho-L-seryl-[protein] + ADP + H(+)</text>
        <dbReference type="Rhea" id="RHEA:17989"/>
        <dbReference type="Rhea" id="RHEA-COMP:9863"/>
        <dbReference type="Rhea" id="RHEA-COMP:11604"/>
        <dbReference type="ChEBI" id="CHEBI:15378"/>
        <dbReference type="ChEBI" id="CHEBI:29999"/>
        <dbReference type="ChEBI" id="CHEBI:30616"/>
        <dbReference type="ChEBI" id="CHEBI:83421"/>
        <dbReference type="ChEBI" id="CHEBI:456216"/>
        <dbReference type="EC" id="2.7.11.1"/>
    </reaction>
</comment>
<dbReference type="Gene3D" id="1.10.510.10">
    <property type="entry name" value="Transferase(Phosphotransferase) domain 1"/>
    <property type="match status" value="1"/>
</dbReference>
<feature type="region of interest" description="Disordered" evidence="14">
    <location>
        <begin position="568"/>
        <end position="615"/>
    </location>
</feature>
<feature type="compositionally biased region" description="Acidic residues" evidence="14">
    <location>
        <begin position="1352"/>
        <end position="1385"/>
    </location>
</feature>
<feature type="region of interest" description="Disordered" evidence="14">
    <location>
        <begin position="631"/>
        <end position="662"/>
    </location>
</feature>
<feature type="region of interest" description="Disordered" evidence="14">
    <location>
        <begin position="287"/>
        <end position="387"/>
    </location>
</feature>
<evidence type="ECO:0000313" key="16">
    <source>
        <dbReference type="EMBL" id="KAK3777021.1"/>
    </source>
</evidence>
<feature type="region of interest" description="Disordered" evidence="14">
    <location>
        <begin position="455"/>
        <end position="476"/>
    </location>
</feature>
<feature type="compositionally biased region" description="Gly residues" evidence="14">
    <location>
        <begin position="602"/>
        <end position="613"/>
    </location>
</feature>
<feature type="compositionally biased region" description="Basic and acidic residues" evidence="14">
    <location>
        <begin position="746"/>
        <end position="760"/>
    </location>
</feature>
<dbReference type="GO" id="GO:0046872">
    <property type="term" value="F:metal ion binding"/>
    <property type="evidence" value="ECO:0007669"/>
    <property type="project" value="UniProtKB-KW"/>
</dbReference>
<organism evidence="16 17">
    <name type="scientific">Elysia crispata</name>
    <name type="common">lettuce slug</name>
    <dbReference type="NCBI Taxonomy" id="231223"/>
    <lineage>
        <taxon>Eukaryota</taxon>
        <taxon>Metazoa</taxon>
        <taxon>Spiralia</taxon>
        <taxon>Lophotrochozoa</taxon>
        <taxon>Mollusca</taxon>
        <taxon>Gastropoda</taxon>
        <taxon>Heterobranchia</taxon>
        <taxon>Euthyneura</taxon>
        <taxon>Panpulmonata</taxon>
        <taxon>Sacoglossa</taxon>
        <taxon>Placobranchoidea</taxon>
        <taxon>Plakobranchidae</taxon>
        <taxon>Elysia</taxon>
    </lineage>
</organism>
<dbReference type="InterPro" id="IPR008271">
    <property type="entry name" value="Ser/Thr_kinase_AS"/>
</dbReference>
<comment type="similarity">
    <text evidence="2">Belongs to the protein kinase superfamily. NEK Ser/Thr protein kinase family. NIMA subfamily.</text>
</comment>
<feature type="region of interest" description="Disordered" evidence="14">
    <location>
        <begin position="409"/>
        <end position="437"/>
    </location>
</feature>
<dbReference type="InterPro" id="IPR011009">
    <property type="entry name" value="Kinase-like_dom_sf"/>
</dbReference>
<keyword evidence="9 13" id="KW-0067">ATP-binding</keyword>
<keyword evidence="5" id="KW-0808">Transferase</keyword>
<evidence type="ECO:0000256" key="1">
    <source>
        <dbReference type="ARBA" id="ARBA00001946"/>
    </source>
</evidence>
<feature type="binding site" evidence="13">
    <location>
        <position position="33"/>
    </location>
    <ligand>
        <name>ATP</name>
        <dbReference type="ChEBI" id="CHEBI:30616"/>
    </ligand>
</feature>
<accession>A0AAE0ZXY5</accession>
<feature type="compositionally biased region" description="Basic and acidic residues" evidence="14">
    <location>
        <begin position="354"/>
        <end position="387"/>
    </location>
</feature>
<evidence type="ECO:0000256" key="7">
    <source>
        <dbReference type="ARBA" id="ARBA00022741"/>
    </source>
</evidence>
<keyword evidence="10" id="KW-0460">Magnesium</keyword>
<dbReference type="InterPro" id="IPR000719">
    <property type="entry name" value="Prot_kinase_dom"/>
</dbReference>
<feature type="region of interest" description="Disordered" evidence="14">
    <location>
        <begin position="1101"/>
        <end position="1133"/>
    </location>
</feature>
<dbReference type="FunFam" id="1.10.510.10:FF:000172">
    <property type="entry name" value="serine/threonine-protein kinase Nek1 isoform X1"/>
    <property type="match status" value="1"/>
</dbReference>
<evidence type="ECO:0000313" key="17">
    <source>
        <dbReference type="Proteomes" id="UP001283361"/>
    </source>
</evidence>
<evidence type="ECO:0000256" key="14">
    <source>
        <dbReference type="SAM" id="MobiDB-lite"/>
    </source>
</evidence>
<keyword evidence="6" id="KW-0479">Metal-binding</keyword>
<dbReference type="Proteomes" id="UP001283361">
    <property type="component" value="Unassembled WGS sequence"/>
</dbReference>
<evidence type="ECO:0000256" key="5">
    <source>
        <dbReference type="ARBA" id="ARBA00022679"/>
    </source>
</evidence>
<dbReference type="PROSITE" id="PS00108">
    <property type="entry name" value="PROTEIN_KINASE_ST"/>
    <property type="match status" value="1"/>
</dbReference>
<reference evidence="16" key="1">
    <citation type="journal article" date="2023" name="G3 (Bethesda)">
        <title>A reference genome for the long-term kleptoplast-retaining sea slug Elysia crispata morphotype clarki.</title>
        <authorList>
            <person name="Eastman K.E."/>
            <person name="Pendleton A.L."/>
            <person name="Shaikh M.A."/>
            <person name="Suttiyut T."/>
            <person name="Ogas R."/>
            <person name="Tomko P."/>
            <person name="Gavelis G."/>
            <person name="Widhalm J.R."/>
            <person name="Wisecaver J.H."/>
        </authorList>
    </citation>
    <scope>NUCLEOTIDE SEQUENCE</scope>
    <source>
        <strain evidence="16">ECLA1</strain>
    </source>
</reference>
<evidence type="ECO:0000256" key="11">
    <source>
        <dbReference type="ARBA" id="ARBA00047899"/>
    </source>
</evidence>
<comment type="caution">
    <text evidence="16">The sequence shown here is derived from an EMBL/GenBank/DDBJ whole genome shotgun (WGS) entry which is preliminary data.</text>
</comment>
<evidence type="ECO:0000256" key="13">
    <source>
        <dbReference type="PROSITE-ProRule" id="PRU10141"/>
    </source>
</evidence>
<dbReference type="PROSITE" id="PS50011">
    <property type="entry name" value="PROTEIN_KINASE_DOM"/>
    <property type="match status" value="1"/>
</dbReference>
<protein>
    <recommendedName>
        <fullName evidence="3">non-specific serine/threonine protein kinase</fullName>
        <ecNumber evidence="3">2.7.11.1</ecNumber>
    </recommendedName>
</protein>
<dbReference type="EC" id="2.7.11.1" evidence="3"/>
<comment type="cofactor">
    <cofactor evidence="1">
        <name>Mg(2+)</name>
        <dbReference type="ChEBI" id="CHEBI:18420"/>
    </cofactor>
</comment>
<gene>
    <name evidence="16" type="ORF">RRG08_008876</name>
</gene>
<evidence type="ECO:0000256" key="9">
    <source>
        <dbReference type="ARBA" id="ARBA00022840"/>
    </source>
</evidence>
<feature type="region of interest" description="Disordered" evidence="14">
    <location>
        <begin position="1216"/>
        <end position="1424"/>
    </location>
</feature>
<dbReference type="GO" id="GO:0005524">
    <property type="term" value="F:ATP binding"/>
    <property type="evidence" value="ECO:0007669"/>
    <property type="project" value="UniProtKB-UniRule"/>
</dbReference>
<sequence length="1503" mass="166973">MNKYNRIRQIGEGAFGKAVLVKRKDSSAQCVIKEINTTKMSPKEREESRKEVAVLAQLKHPNIVTYIESFEERGTLYIVMNYCSGGDLYTKINERRGQLFSEDQILNWFVQLCLAIKHIHDRKILHRDIKSQNIFLTSSGKVQLGDFGIAKVLNSTVQLAHTCIGTPYYLSPEIVENMPYNNKSDVWSMGCVLYELTTLKHAFEAGNMKNLVLKIIRGNYPPVSPQFSYDLRGLIAQLFKRNPRDRPNVNAILRKNFIMQRVRKLLSEQDLASEFSHTVMHGHKIAKALPPAPKPSADPARKPAPGPRPGSANKRYDPAAVYGAPLNSARRSSGDQKKRPSTPGRPVPVPGQMDWEKKRKERQDLEQKRRAEMRKREQEMNERRHRDLVEKQKIARINKAREDGWRALIESPVGDEQNRPVTPKENPRPLPVPRVNVDNRERGNYEAYNDFIDKLQRERQGSPPVPERQDKNRNPNHVDVINMAVPRVVPARQRPPQQQQPLQNQFQQQQQQYMGPLGVPGAFDQAGRDRYSYNMQKGAQAAERARVVEDYLERQRIAAINKRRAQHDLYGHHFGRPSSADRRTPVPAPRRVASPSNDPRRGGGGGGGGGGMLGRNREEQEYLEKLRQIRMQNAKDRRNLNNVAEPADNERNSQDAEERKRKVEALKAQAEQWADLKKKELEKQRAKLLPNKPPSPVPGFPITGALHAIGAPDKAQGGPVLQEGGAKPAVPLTNAMNAIGATPSGERPKSALQKERDNVLKKLNAKGPGRGKWGAPAAPAVNPKEGVERGKWKSPASPTANLAVDEEEGGETARSQWGKGKDLHLSKVSLEQTASQMEATSSADQVLKTSVSDDGGEDTSTQKQSPREQQGNRSRWGRNSGVVKALDKMPICQDTVTLDEASTPTLPVGVGSTITITPGNDSSSKGHGPSITSSNEINSKTENSEGQKKPSRPLPLPPERSGTIVISRGTHGDKLPYTIPTVSTPQPSDKSGEPNIDLTKNEQQAELPSSLHFHEIPAGSGPATPQSPSQTQAALGEVELPSSIRFFNANKEAATPREPVTEEQSKRKLNTLVEVSESQSLSDAQQQSVQQDFQSYLSLKKSQEQKNSEQLAHELRTPGSDHPDSATTLNKTKLSKGLLSDKWGTKSDESRDGAKSVQMNLTSGNFDLRNIELLRTCSEPDLSNLFSTQKAEKNTDDSNKDPDFIKSGTLKAATLKRHKSLDLSAVTEDDGGEDNEEDEFSEEDLPVGDDGDENEEDDDSGDNNNENEDDVDDDDDEDMKSMISTMQSILVENEAVEDTGKRKTKVSFQPDGEGSIEDDNCAQSNLEKQKRWKVKKPGTPAQKVGDDGDKADSDDEEEIEIDGAEGEDHGDDGDDENEDEEDETADRERLELEAALELENGFDSDDETTFGDDDNDSSGNVATKDFDRFGRLEEMRMQLEEQLGVEKLVEVYQAIQQLQEDDDGNMEDGAKVALQLLGPSKQHLFPKIFQLVMSDSVFQEDNS</sequence>
<name>A0AAE0ZXY5_9GAST</name>
<feature type="region of interest" description="Disordered" evidence="14">
    <location>
        <begin position="898"/>
        <end position="1069"/>
    </location>
</feature>
<feature type="region of interest" description="Disordered" evidence="14">
    <location>
        <begin position="491"/>
        <end position="510"/>
    </location>
</feature>
<dbReference type="Pfam" id="PF00069">
    <property type="entry name" value="Pkinase"/>
    <property type="match status" value="1"/>
</dbReference>
<proteinExistence type="inferred from homology"/>
<feature type="compositionally biased region" description="Acidic residues" evidence="14">
    <location>
        <begin position="1227"/>
        <end position="1278"/>
    </location>
</feature>
<dbReference type="SMART" id="SM00220">
    <property type="entry name" value="S_TKc"/>
    <property type="match status" value="1"/>
</dbReference>
<feature type="compositionally biased region" description="Basic and acidic residues" evidence="14">
    <location>
        <begin position="1101"/>
        <end position="1124"/>
    </location>
</feature>
<feature type="compositionally biased region" description="Polar residues" evidence="14">
    <location>
        <begin position="829"/>
        <end position="873"/>
    </location>
</feature>
<dbReference type="PROSITE" id="PS00107">
    <property type="entry name" value="PROTEIN_KINASE_ATP"/>
    <property type="match status" value="1"/>
</dbReference>
<dbReference type="InterPro" id="IPR051131">
    <property type="entry name" value="NEK_Ser/Thr_kinase_NIMA"/>
</dbReference>
<dbReference type="EMBL" id="JAWDGP010003139">
    <property type="protein sequence ID" value="KAK3777021.1"/>
    <property type="molecule type" value="Genomic_DNA"/>
</dbReference>
<feature type="compositionally biased region" description="Polar residues" evidence="14">
    <location>
        <begin position="912"/>
        <end position="941"/>
    </location>
</feature>
<evidence type="ECO:0000256" key="8">
    <source>
        <dbReference type="ARBA" id="ARBA00022777"/>
    </source>
</evidence>
<dbReference type="PANTHER" id="PTHR44899">
    <property type="entry name" value="CAMK FAMILY PROTEIN KINASE"/>
    <property type="match status" value="1"/>
</dbReference>
<keyword evidence="7 13" id="KW-0547">Nucleotide-binding</keyword>
<dbReference type="FunFam" id="3.30.200.20:FF:000097">
    <property type="entry name" value="Probable serine/threonine-protein kinase nek1"/>
    <property type="match status" value="1"/>
</dbReference>
<dbReference type="GO" id="GO:0004674">
    <property type="term" value="F:protein serine/threonine kinase activity"/>
    <property type="evidence" value="ECO:0007669"/>
    <property type="project" value="UniProtKB-KW"/>
</dbReference>
<evidence type="ECO:0000256" key="6">
    <source>
        <dbReference type="ARBA" id="ARBA00022723"/>
    </source>
</evidence>